<evidence type="ECO:0000256" key="1">
    <source>
        <dbReference type="SAM" id="MobiDB-lite"/>
    </source>
</evidence>
<reference evidence="2" key="2">
    <citation type="submission" date="2023-04" db="EMBL/GenBank/DDBJ databases">
        <authorList>
            <person name="Bruccoleri R.E."/>
            <person name="Oakeley E.J."/>
            <person name="Faust A.-M."/>
            <person name="Dessus-Babus S."/>
            <person name="Altorfer M."/>
            <person name="Burckhardt D."/>
            <person name="Oertli M."/>
            <person name="Naumann U."/>
            <person name="Petersen F."/>
            <person name="Wong J."/>
        </authorList>
    </citation>
    <scope>NUCLEOTIDE SEQUENCE</scope>
    <source>
        <strain evidence="2">GSM-AAB239-AS_SAM_17_03QT</strain>
        <tissue evidence="2">Leaf</tissue>
    </source>
</reference>
<sequence>MPPVDPHHGRSPRPTSRPATDPDYVPFRPVPRPTDDDLCRLPAADRDRRRQPLAAPDRDHRRRPSAYPSVPATASFWPAPPVTPCSACRPPDTRPLDVVAAPHDRPLRRCPCATVQKCSEASRVVDDVCGIDSSPSHPSDFVINFRYNF</sequence>
<comment type="caution">
    <text evidence="2">The sequence shown here is derived from an EMBL/GenBank/DDBJ whole genome shotgun (WGS) entry which is preliminary data.</text>
</comment>
<dbReference type="GO" id="GO:0016301">
    <property type="term" value="F:kinase activity"/>
    <property type="evidence" value="ECO:0007669"/>
    <property type="project" value="UniProtKB-KW"/>
</dbReference>
<evidence type="ECO:0000313" key="3">
    <source>
        <dbReference type="Proteomes" id="UP001140949"/>
    </source>
</evidence>
<keyword evidence="2" id="KW-0675">Receptor</keyword>
<reference evidence="2" key="1">
    <citation type="journal article" date="2023" name="GigaByte">
        <title>Genome assembly of the bearded iris, Iris pallida Lam.</title>
        <authorList>
            <person name="Bruccoleri R.E."/>
            <person name="Oakeley E.J."/>
            <person name="Faust A.M.E."/>
            <person name="Altorfer M."/>
            <person name="Dessus-Babus S."/>
            <person name="Burckhardt D."/>
            <person name="Oertli M."/>
            <person name="Naumann U."/>
            <person name="Petersen F."/>
            <person name="Wong J."/>
        </authorList>
    </citation>
    <scope>NUCLEOTIDE SEQUENCE</scope>
    <source>
        <strain evidence="2">GSM-AAB239-AS_SAM_17_03QT</strain>
    </source>
</reference>
<proteinExistence type="predicted"/>
<evidence type="ECO:0000313" key="2">
    <source>
        <dbReference type="EMBL" id="KAJ6827770.1"/>
    </source>
</evidence>
<gene>
    <name evidence="2" type="ORF">M6B38_367225</name>
</gene>
<name>A0AAX6GGC2_IRIPA</name>
<feature type="region of interest" description="Disordered" evidence="1">
    <location>
        <begin position="1"/>
        <end position="75"/>
    </location>
</feature>
<keyword evidence="2" id="KW-0808">Transferase</keyword>
<dbReference type="AlphaFoldDB" id="A0AAX6GGC2"/>
<keyword evidence="2" id="KW-0418">Kinase</keyword>
<dbReference type="EMBL" id="JANAVB010019824">
    <property type="protein sequence ID" value="KAJ6827770.1"/>
    <property type="molecule type" value="Genomic_DNA"/>
</dbReference>
<dbReference type="Proteomes" id="UP001140949">
    <property type="component" value="Unassembled WGS sequence"/>
</dbReference>
<accession>A0AAX6GGC2</accession>
<keyword evidence="3" id="KW-1185">Reference proteome</keyword>
<protein>
    <submittedName>
        <fullName evidence="2">Proline-rich receptor-like protein kinase PERK9</fullName>
    </submittedName>
</protein>
<organism evidence="2 3">
    <name type="scientific">Iris pallida</name>
    <name type="common">Sweet iris</name>
    <dbReference type="NCBI Taxonomy" id="29817"/>
    <lineage>
        <taxon>Eukaryota</taxon>
        <taxon>Viridiplantae</taxon>
        <taxon>Streptophyta</taxon>
        <taxon>Embryophyta</taxon>
        <taxon>Tracheophyta</taxon>
        <taxon>Spermatophyta</taxon>
        <taxon>Magnoliopsida</taxon>
        <taxon>Liliopsida</taxon>
        <taxon>Asparagales</taxon>
        <taxon>Iridaceae</taxon>
        <taxon>Iridoideae</taxon>
        <taxon>Irideae</taxon>
        <taxon>Iris</taxon>
    </lineage>
</organism>
<feature type="compositionally biased region" description="Basic and acidic residues" evidence="1">
    <location>
        <begin position="33"/>
        <end position="50"/>
    </location>
</feature>